<evidence type="ECO:0000313" key="2">
    <source>
        <dbReference type="Proteomes" id="UP000812287"/>
    </source>
</evidence>
<dbReference type="GeneID" id="66103326"/>
<organism evidence="1 2">
    <name type="scientific">Guyanagaster necrorhizus</name>
    <dbReference type="NCBI Taxonomy" id="856835"/>
    <lineage>
        <taxon>Eukaryota</taxon>
        <taxon>Fungi</taxon>
        <taxon>Dikarya</taxon>
        <taxon>Basidiomycota</taxon>
        <taxon>Agaricomycotina</taxon>
        <taxon>Agaricomycetes</taxon>
        <taxon>Agaricomycetidae</taxon>
        <taxon>Agaricales</taxon>
        <taxon>Marasmiineae</taxon>
        <taxon>Physalacriaceae</taxon>
        <taxon>Guyanagaster</taxon>
    </lineage>
</organism>
<accession>A0A9P7VJI5</accession>
<gene>
    <name evidence="1" type="ORF">BT62DRAFT_466525</name>
</gene>
<reference evidence="1" key="1">
    <citation type="submission" date="2020-11" db="EMBL/GenBank/DDBJ databases">
        <title>Adaptations for nitrogen fixation in a non-lichenized fungal sporocarp promotes dispersal by wood-feeding termites.</title>
        <authorList>
            <consortium name="DOE Joint Genome Institute"/>
            <person name="Koch R.A."/>
            <person name="Yoon G."/>
            <person name="Arayal U."/>
            <person name="Lail K."/>
            <person name="Amirebrahimi M."/>
            <person name="Labutti K."/>
            <person name="Lipzen A."/>
            <person name="Riley R."/>
            <person name="Barry K."/>
            <person name="Henrissat B."/>
            <person name="Grigoriev I.V."/>
            <person name="Herr J.R."/>
            <person name="Aime M.C."/>
        </authorList>
    </citation>
    <scope>NUCLEOTIDE SEQUENCE</scope>
    <source>
        <strain evidence="1">MCA 3950</strain>
    </source>
</reference>
<proteinExistence type="predicted"/>
<dbReference type="AlphaFoldDB" id="A0A9P7VJI5"/>
<dbReference type="EMBL" id="MU250556">
    <property type="protein sequence ID" value="KAG7441849.1"/>
    <property type="molecule type" value="Genomic_DNA"/>
</dbReference>
<dbReference type="RefSeq" id="XP_043035349.1">
    <property type="nucleotide sequence ID" value="XM_043181030.1"/>
</dbReference>
<comment type="caution">
    <text evidence="1">The sequence shown here is derived from an EMBL/GenBank/DDBJ whole genome shotgun (WGS) entry which is preliminary data.</text>
</comment>
<name>A0A9P7VJI5_9AGAR</name>
<protein>
    <submittedName>
        <fullName evidence="1">Uncharacterized protein</fullName>
    </submittedName>
</protein>
<evidence type="ECO:0000313" key="1">
    <source>
        <dbReference type="EMBL" id="KAG7441849.1"/>
    </source>
</evidence>
<sequence>MFFFFFIASSTSHRSDLASVIISLQPACGFCRNAAEPIGSGGSDAVSGGGAFRRALPNPFLPPPTQASIILSGCALDQMPTLWTCCTKRAKQTF</sequence>
<dbReference type="Proteomes" id="UP000812287">
    <property type="component" value="Unassembled WGS sequence"/>
</dbReference>
<keyword evidence="2" id="KW-1185">Reference proteome</keyword>